<organism evidence="2">
    <name type="scientific">Castor canadensis</name>
    <name type="common">American beaver</name>
    <dbReference type="NCBI Taxonomy" id="51338"/>
    <lineage>
        <taxon>Eukaryota</taxon>
        <taxon>Metazoa</taxon>
        <taxon>Chordata</taxon>
        <taxon>Craniata</taxon>
        <taxon>Vertebrata</taxon>
        <taxon>Euteleostomi</taxon>
        <taxon>Mammalia</taxon>
        <taxon>Eutheria</taxon>
        <taxon>Euarchontoglires</taxon>
        <taxon>Glires</taxon>
        <taxon>Rodentia</taxon>
        <taxon>Castorimorpha</taxon>
        <taxon>Castoridae</taxon>
        <taxon>Castor</taxon>
    </lineage>
</organism>
<feature type="compositionally biased region" description="Low complexity" evidence="1">
    <location>
        <begin position="130"/>
        <end position="164"/>
    </location>
</feature>
<sequence length="306" mass="31761">VPAGSRGAPSRPRPVGESSVARPSPSRRARVGGGVGADPGPPARPSRESSSSPAGVASCPPRACGVVREGAPGRRAGFRPRSSPDPRPPPRRAWRVVPVDRRRAPCGAIGAGRSPRPASFPARRRRRGTRGAARAPLTRRAAVGGRRAPSAPPLRAALARASPRGPGPGVRPGGASPSARRRRRTDGPTDGRRVSRVGSPTGARPSASASAASPARPPARASPRGETRPRRRAPAPVRLSRALGFPVPGSPRSLALPYLVDPASSICLSQRLSHACLSTHGRYSETANGSLNQLWFLWSLAPLLLG</sequence>
<dbReference type="OrthoDB" id="4525959at2759"/>
<protein>
    <submittedName>
        <fullName evidence="2">LOW QUALITY PROTEIN: microtubule cross-linking factor 1-like</fullName>
    </submittedName>
</protein>
<evidence type="ECO:0000313" key="2">
    <source>
        <dbReference type="RefSeq" id="XP_020010298.1"/>
    </source>
</evidence>
<proteinExistence type="predicted"/>
<gene>
    <name evidence="2" type="primary">LOC109679535</name>
</gene>
<feature type="compositionally biased region" description="Low complexity" evidence="1">
    <location>
        <begin position="68"/>
        <end position="81"/>
    </location>
</feature>
<feature type="region of interest" description="Disordered" evidence="1">
    <location>
        <begin position="1"/>
        <end position="237"/>
    </location>
</feature>
<feature type="non-terminal residue" evidence="2">
    <location>
        <position position="1"/>
    </location>
</feature>
<dbReference type="KEGG" id="ccan:109679535"/>
<evidence type="ECO:0000256" key="1">
    <source>
        <dbReference type="SAM" id="MobiDB-lite"/>
    </source>
</evidence>
<feature type="compositionally biased region" description="Low complexity" evidence="1">
    <location>
        <begin position="48"/>
        <end position="61"/>
    </location>
</feature>
<reference evidence="2" key="1">
    <citation type="submission" date="2025-08" db="UniProtKB">
        <authorList>
            <consortium name="RefSeq"/>
        </authorList>
    </citation>
    <scope>IDENTIFICATION</scope>
    <source>
        <tissue evidence="2">Leukocyte</tissue>
    </source>
</reference>
<dbReference type="RefSeq" id="XP_020010298.1">
    <property type="nucleotide sequence ID" value="XM_020154709.1"/>
</dbReference>
<accession>A0A8B7TRW7</accession>
<name>A0A8B7TRW7_CASCN</name>
<dbReference type="AlphaFoldDB" id="A0A8B7TRW7"/>
<feature type="compositionally biased region" description="Low complexity" evidence="1">
    <location>
        <begin position="203"/>
        <end position="222"/>
    </location>
</feature>
<feature type="compositionally biased region" description="Low complexity" evidence="1">
    <location>
        <begin position="111"/>
        <end position="121"/>
    </location>
</feature>